<dbReference type="EMBL" id="JBHULZ010000041">
    <property type="protein sequence ID" value="MFD2698522.1"/>
    <property type="molecule type" value="Genomic_DNA"/>
</dbReference>
<evidence type="ECO:0000313" key="1">
    <source>
        <dbReference type="EMBL" id="MFD2698522.1"/>
    </source>
</evidence>
<proteinExistence type="predicted"/>
<evidence type="ECO:0000313" key="2">
    <source>
        <dbReference type="Proteomes" id="UP001597357"/>
    </source>
</evidence>
<accession>A0ABW5SHA3</accession>
<dbReference type="Proteomes" id="UP001597357">
    <property type="component" value="Unassembled WGS sequence"/>
</dbReference>
<keyword evidence="2" id="KW-1185">Reference proteome</keyword>
<protein>
    <submittedName>
        <fullName evidence="1">Uncharacterized protein</fullName>
    </submittedName>
</protein>
<organism evidence="1 2">
    <name type="scientific">Mesonia sediminis</name>
    <dbReference type="NCBI Taxonomy" id="1703946"/>
    <lineage>
        <taxon>Bacteria</taxon>
        <taxon>Pseudomonadati</taxon>
        <taxon>Bacteroidota</taxon>
        <taxon>Flavobacteriia</taxon>
        <taxon>Flavobacteriales</taxon>
        <taxon>Flavobacteriaceae</taxon>
        <taxon>Mesonia</taxon>
    </lineage>
</organism>
<name>A0ABW5SHA3_9FLAO</name>
<comment type="caution">
    <text evidence="1">The sequence shown here is derived from an EMBL/GenBank/DDBJ whole genome shotgun (WGS) entry which is preliminary data.</text>
</comment>
<gene>
    <name evidence="1" type="ORF">ACFSQ0_11000</name>
</gene>
<sequence>MPDKIQEHYSEEEIQILNMNKDLNFWVDELKFMVTEITFFKQLLAKDELKFNTSPNYKEVKQILAENLETTKKFLEELIDYDVVSNGIQECDDLSCETYYLNEHQDYKKRVRDHLKLHKDNKQVLFKLIQENL</sequence>
<reference evidence="2" key="1">
    <citation type="journal article" date="2019" name="Int. J. Syst. Evol. Microbiol.">
        <title>The Global Catalogue of Microorganisms (GCM) 10K type strain sequencing project: providing services to taxonomists for standard genome sequencing and annotation.</title>
        <authorList>
            <consortium name="The Broad Institute Genomics Platform"/>
            <consortium name="The Broad Institute Genome Sequencing Center for Infectious Disease"/>
            <person name="Wu L."/>
            <person name="Ma J."/>
        </authorList>
    </citation>
    <scope>NUCLEOTIDE SEQUENCE [LARGE SCALE GENOMIC DNA]</scope>
    <source>
        <strain evidence="2">KCTC 42255</strain>
    </source>
</reference>
<dbReference type="RefSeq" id="WP_379048216.1">
    <property type="nucleotide sequence ID" value="NZ_JBHULZ010000041.1"/>
</dbReference>